<protein>
    <recommendedName>
        <fullName evidence="3">HTH cro/C1-type domain-containing protein</fullName>
    </recommendedName>
</protein>
<dbReference type="GO" id="GO:0003700">
    <property type="term" value="F:DNA-binding transcription factor activity"/>
    <property type="evidence" value="ECO:0007669"/>
    <property type="project" value="TreeGrafter"/>
</dbReference>
<dbReference type="InterPro" id="IPR014710">
    <property type="entry name" value="RmlC-like_jellyroll"/>
</dbReference>
<dbReference type="Gene3D" id="1.10.260.40">
    <property type="entry name" value="lambda repressor-like DNA-binding domains"/>
    <property type="match status" value="1"/>
</dbReference>
<dbReference type="SMART" id="SM00530">
    <property type="entry name" value="HTH_XRE"/>
    <property type="match status" value="1"/>
</dbReference>
<comment type="caution">
    <text evidence="4">The sequence shown here is derived from an EMBL/GenBank/DDBJ whole genome shotgun (WGS) entry which is preliminary data.</text>
</comment>
<dbReference type="OrthoDB" id="4336240at2"/>
<dbReference type="PANTHER" id="PTHR46797:SF1">
    <property type="entry name" value="METHYLPHOSPHONATE SYNTHASE"/>
    <property type="match status" value="1"/>
</dbReference>
<dbReference type="PANTHER" id="PTHR46797">
    <property type="entry name" value="HTH-TYPE TRANSCRIPTIONAL REGULATOR"/>
    <property type="match status" value="1"/>
</dbReference>
<dbReference type="InterPro" id="IPR001387">
    <property type="entry name" value="Cro/C1-type_HTH"/>
</dbReference>
<keyword evidence="1" id="KW-0238">DNA-binding</keyword>
<feature type="region of interest" description="Disordered" evidence="2">
    <location>
        <begin position="86"/>
        <end position="123"/>
    </location>
</feature>
<dbReference type="PROSITE" id="PS50943">
    <property type="entry name" value="HTH_CROC1"/>
    <property type="match status" value="1"/>
</dbReference>
<evidence type="ECO:0000313" key="4">
    <source>
        <dbReference type="EMBL" id="GLW54433.1"/>
    </source>
</evidence>
<dbReference type="InterPro" id="IPR050807">
    <property type="entry name" value="TransReg_Diox_bact_type"/>
</dbReference>
<accession>A0A9W6UNL1</accession>
<organism evidence="4 5">
    <name type="scientific">Kitasatospora phosalacinea</name>
    <dbReference type="NCBI Taxonomy" id="2065"/>
    <lineage>
        <taxon>Bacteria</taxon>
        <taxon>Bacillati</taxon>
        <taxon>Actinomycetota</taxon>
        <taxon>Actinomycetes</taxon>
        <taxon>Kitasatosporales</taxon>
        <taxon>Streptomycetaceae</taxon>
        <taxon>Kitasatospora</taxon>
    </lineage>
</organism>
<dbReference type="SUPFAM" id="SSF51182">
    <property type="entry name" value="RmlC-like cupins"/>
    <property type="match status" value="1"/>
</dbReference>
<dbReference type="Pfam" id="PF13560">
    <property type="entry name" value="HTH_31"/>
    <property type="match status" value="1"/>
</dbReference>
<gene>
    <name evidence="4" type="ORF">Kpho01_24440</name>
</gene>
<proteinExistence type="predicted"/>
<name>A0A9W6UNL1_9ACTN</name>
<dbReference type="CDD" id="cd02209">
    <property type="entry name" value="cupin_XRE_C"/>
    <property type="match status" value="1"/>
</dbReference>
<dbReference type="AlphaFoldDB" id="A0A9W6UNL1"/>
<evidence type="ECO:0000313" key="5">
    <source>
        <dbReference type="Proteomes" id="UP001165143"/>
    </source>
</evidence>
<dbReference type="Proteomes" id="UP001165143">
    <property type="component" value="Unassembled WGS sequence"/>
</dbReference>
<evidence type="ECO:0000256" key="2">
    <source>
        <dbReference type="SAM" id="MobiDB-lite"/>
    </source>
</evidence>
<dbReference type="InterPro" id="IPR011051">
    <property type="entry name" value="RmlC_Cupin_sf"/>
</dbReference>
<evidence type="ECO:0000259" key="3">
    <source>
        <dbReference type="PROSITE" id="PS50943"/>
    </source>
</evidence>
<dbReference type="GO" id="GO:0003677">
    <property type="term" value="F:DNA binding"/>
    <property type="evidence" value="ECO:0007669"/>
    <property type="project" value="UniProtKB-KW"/>
</dbReference>
<feature type="compositionally biased region" description="Low complexity" evidence="2">
    <location>
        <begin position="1"/>
        <end position="15"/>
    </location>
</feature>
<feature type="domain" description="HTH cro/C1-type" evidence="3">
    <location>
        <begin position="30"/>
        <end position="84"/>
    </location>
</feature>
<dbReference type="RefSeq" id="WP_051778564.1">
    <property type="nucleotide sequence ID" value="NZ_BSRX01000012.1"/>
</dbReference>
<dbReference type="InterPro" id="IPR013096">
    <property type="entry name" value="Cupin_2"/>
</dbReference>
<dbReference type="EMBL" id="BSRX01000012">
    <property type="protein sequence ID" value="GLW54433.1"/>
    <property type="molecule type" value="Genomic_DNA"/>
</dbReference>
<sequence length="218" mass="22776">MEPGRYAADDGTGAADAREDGAAARLGERLHAARARLQLTLDGVAQRSGLSRSFLSRLEAGDANPTLRTLERVAEAVQTPLSVLLGGAPAAARPPGPPSPSSEVVHRPRREPRAWPPGEGRTFPLTPVGARRFEAVLAEGTPAHHAFPTSHPGQELCVVLAGRVAAEVGGERFELEAGEALHYDAGVAHRLTALDPRGRYLLVVAGPGAAAAADPRRP</sequence>
<dbReference type="CDD" id="cd00093">
    <property type="entry name" value="HTH_XRE"/>
    <property type="match status" value="1"/>
</dbReference>
<evidence type="ECO:0000256" key="1">
    <source>
        <dbReference type="ARBA" id="ARBA00023125"/>
    </source>
</evidence>
<feature type="region of interest" description="Disordered" evidence="2">
    <location>
        <begin position="1"/>
        <end position="20"/>
    </location>
</feature>
<reference evidence="4" key="1">
    <citation type="submission" date="2023-02" db="EMBL/GenBank/DDBJ databases">
        <title>Kitasatospora phosalacinea NBRC 14362.</title>
        <authorList>
            <person name="Ichikawa N."/>
            <person name="Sato H."/>
            <person name="Tonouchi N."/>
        </authorList>
    </citation>
    <scope>NUCLEOTIDE SEQUENCE</scope>
    <source>
        <strain evidence="4">NBRC 14362</strain>
    </source>
</reference>
<dbReference type="Gene3D" id="2.60.120.10">
    <property type="entry name" value="Jelly Rolls"/>
    <property type="match status" value="1"/>
</dbReference>
<dbReference type="InterPro" id="IPR010982">
    <property type="entry name" value="Lambda_DNA-bd_dom_sf"/>
</dbReference>
<dbReference type="GO" id="GO:0005829">
    <property type="term" value="C:cytosol"/>
    <property type="evidence" value="ECO:0007669"/>
    <property type="project" value="TreeGrafter"/>
</dbReference>
<dbReference type="Pfam" id="PF07883">
    <property type="entry name" value="Cupin_2"/>
    <property type="match status" value="1"/>
</dbReference>